<evidence type="ECO:0000256" key="1">
    <source>
        <dbReference type="SAM" id="MobiDB-lite"/>
    </source>
</evidence>
<dbReference type="EMBL" id="CP006916">
    <property type="protein sequence ID" value="AHB99629.2"/>
    <property type="molecule type" value="Genomic_DNA"/>
</dbReference>
<proteinExistence type="predicted"/>
<dbReference type="PROSITE" id="PS51257">
    <property type="entry name" value="PROKAR_LIPOPROTEIN"/>
    <property type="match status" value="1"/>
</dbReference>
<feature type="compositionally biased region" description="Low complexity" evidence="1">
    <location>
        <begin position="659"/>
        <end position="670"/>
    </location>
</feature>
<dbReference type="KEGG" id="mgz:GCW_01960"/>
<feature type="region of interest" description="Disordered" evidence="1">
    <location>
        <begin position="27"/>
        <end position="79"/>
    </location>
</feature>
<sequence>MKRKNILKFVSLLGIGSFVMLAAASCTSTTTPTPNHEPKPNPAPKPDPKPNPGGGMMGGMNGGDTNPGNSGEMDNSAQQLSTAKTALTNLLSSKNTNVQMYSDYAKIKSDLTAAYTSASQNQAATLEQVKNAASTLQTAINTAVNEKKVFDENNSELVTAYTNLKTTLEGENTTLAAFNDSANYGGIKTHLLSLYNQAKTITTSTLLNDAGQSPNKDNVVKINKEITDAINPTLLNQQKANADMLATSFTKQVLNDAQLTSGSSETSMQTQPQPGNYSFVGYSVDVTTGSNNARPNWNFAQRKVWDTNRAPLAQTEQSNKLTDVSWIYSLSGMGAKYTVTFDYYGASNNAYLYFPYKLVQTNDNVGLQYVLNNTTPKLVNFATVQPTASSAEPSQVQPAAEMMALANEVPTVNDIKVAKVVLSDLKYGTNTIEFSVPTGDDHTSKVAPMIGNMYLTANDQNVDKVYDDIFGNTVANQDNATEVSVDLLKGYSLATSYSMYVRRFSTLTAKGTTISNPVYLVGFIGGNQGRTVSPTPSEVNNFPVVNGDSRTLTVYVNAPQQGQYHISGSYISSTTQRSLRFSTDNTESSNSITINVTAKQNWTSLEEFNTSSDSTIMQNNNRMLNLKKGLNKIVISGVSNGDTPYIGNLKFTLNNPSPTNAENNTNTRTEQPAEEGRTGK</sequence>
<dbReference type="HOGENOM" id="CLU_026702_2_0_14"/>
<keyword evidence="4" id="KW-0449">Lipoprotein</keyword>
<dbReference type="RefSeq" id="WP_085062029.1">
    <property type="nucleotide sequence ID" value="NC_023030.2"/>
</dbReference>
<feature type="compositionally biased region" description="Gly residues" evidence="1">
    <location>
        <begin position="52"/>
        <end position="62"/>
    </location>
</feature>
<dbReference type="eggNOG" id="ENOG502ZBYP">
    <property type="taxonomic scope" value="Bacteria"/>
</dbReference>
<dbReference type="InterPro" id="IPR008692">
    <property type="entry name" value="Hemogglutn_Mycoplasma"/>
</dbReference>
<feature type="region of interest" description="Disordered" evidence="1">
    <location>
        <begin position="653"/>
        <end position="680"/>
    </location>
</feature>
<gene>
    <name evidence="4" type="ORF">GCW_01960</name>
</gene>
<dbReference type="Gene3D" id="2.60.120.260">
    <property type="entry name" value="Galactose-binding domain-like"/>
    <property type="match status" value="1"/>
</dbReference>
<keyword evidence="2" id="KW-0732">Signal</keyword>
<dbReference type="AlphaFoldDB" id="A0A0F6CKK7"/>
<dbReference type="Pfam" id="PF07554">
    <property type="entry name" value="FIVAR"/>
    <property type="match status" value="2"/>
</dbReference>
<protein>
    <submittedName>
        <fullName evidence="4">VlhA.1.01 variable lipoprotein family protein</fullName>
    </submittedName>
</protein>
<evidence type="ECO:0000259" key="3">
    <source>
        <dbReference type="Pfam" id="PF05692"/>
    </source>
</evidence>
<evidence type="ECO:0000313" key="4">
    <source>
        <dbReference type="EMBL" id="AHB99629.2"/>
    </source>
</evidence>
<evidence type="ECO:0000313" key="5">
    <source>
        <dbReference type="Proteomes" id="UP000018735"/>
    </source>
</evidence>
<accession>A0A0F6CKK7</accession>
<organism evidence="4 5">
    <name type="scientific">Mycoplasmoides gallisepticum S6</name>
    <dbReference type="NCBI Taxonomy" id="1006581"/>
    <lineage>
        <taxon>Bacteria</taxon>
        <taxon>Bacillati</taxon>
        <taxon>Mycoplasmatota</taxon>
        <taxon>Mycoplasmoidales</taxon>
        <taxon>Mycoplasmoidaceae</taxon>
        <taxon>Mycoplasmoides</taxon>
    </lineage>
</organism>
<name>A0A0F6CKK7_MYCGL</name>
<dbReference type="Pfam" id="PF05692">
    <property type="entry name" value="Myco_haema"/>
    <property type="match status" value="1"/>
</dbReference>
<evidence type="ECO:0000256" key="2">
    <source>
        <dbReference type="SAM" id="SignalP"/>
    </source>
</evidence>
<dbReference type="Proteomes" id="UP000018735">
    <property type="component" value="Chromosome"/>
</dbReference>
<feature type="chain" id="PRO_5002501542" evidence="2">
    <location>
        <begin position="23"/>
        <end position="680"/>
    </location>
</feature>
<feature type="signal peptide" evidence="2">
    <location>
        <begin position="1"/>
        <end position="22"/>
    </location>
</feature>
<feature type="domain" description="Haemagglutinin Mycoplasma" evidence="3">
    <location>
        <begin position="249"/>
        <end position="654"/>
    </location>
</feature>
<reference evidence="4 5" key="1">
    <citation type="journal article" date="2011" name="PLoS ONE">
        <title>Core proteome of the minimal cell: comparative proteomics of three mollicute species.</title>
        <authorList>
            <person name="Fisunov G.Y."/>
            <person name="Alexeev D.G."/>
            <person name="Bazaleev N.A."/>
            <person name="Ladygina V.G."/>
            <person name="Galyamina M.A."/>
            <person name="Kondratov I.G."/>
            <person name="Zhukova N.A."/>
            <person name="Serebryakova M.V."/>
            <person name="Demina I.A."/>
            <person name="Govorun V.M."/>
        </authorList>
    </citation>
    <scope>NUCLEOTIDE SEQUENCE [LARGE SCALE GENOMIC DNA]</scope>
    <source>
        <strain evidence="4 5">S6</strain>
    </source>
</reference>
<feature type="compositionally biased region" description="Pro residues" evidence="1">
    <location>
        <begin position="40"/>
        <end position="51"/>
    </location>
</feature>